<feature type="transmembrane region" description="Helical" evidence="1">
    <location>
        <begin position="84"/>
        <end position="107"/>
    </location>
</feature>
<sequence>MAIERKRDKKMNILEVGKARYSKFLKYNLIKDSVFTQEIPQKNLIYLGFLTNIIGIALIFLIRSKYLPPEVPLYYGLPEGEAQIVPSLNLVFPFVFSLIIISINSLITLFIRDDFLKKTLVIGGLVATFFSVITIIKIIFLVGSY</sequence>
<comment type="caution">
    <text evidence="2">The sequence shown here is derived from an EMBL/GenBank/DDBJ whole genome shotgun (WGS) entry which is preliminary data.</text>
</comment>
<protein>
    <recommendedName>
        <fullName evidence="4">DUF1648 domain-containing protein</fullName>
    </recommendedName>
</protein>
<proteinExistence type="predicted"/>
<keyword evidence="1" id="KW-0812">Transmembrane</keyword>
<name>A0A1F7X535_9BACT</name>
<accession>A0A1F7X535</accession>
<organism evidence="2 3">
    <name type="scientific">Candidatus Woesebacteria bacterium RBG_13_36_22</name>
    <dbReference type="NCBI Taxonomy" id="1802478"/>
    <lineage>
        <taxon>Bacteria</taxon>
        <taxon>Candidatus Woeseibacteriota</taxon>
    </lineage>
</organism>
<keyword evidence="1" id="KW-0472">Membrane</keyword>
<evidence type="ECO:0000313" key="2">
    <source>
        <dbReference type="EMBL" id="OGM09819.1"/>
    </source>
</evidence>
<reference evidence="2 3" key="1">
    <citation type="journal article" date="2016" name="Nat. Commun.">
        <title>Thousands of microbial genomes shed light on interconnected biogeochemical processes in an aquifer system.</title>
        <authorList>
            <person name="Anantharaman K."/>
            <person name="Brown C.T."/>
            <person name="Hug L.A."/>
            <person name="Sharon I."/>
            <person name="Castelle C.J."/>
            <person name="Probst A.J."/>
            <person name="Thomas B.C."/>
            <person name="Singh A."/>
            <person name="Wilkins M.J."/>
            <person name="Karaoz U."/>
            <person name="Brodie E.L."/>
            <person name="Williams K.H."/>
            <person name="Hubbard S.S."/>
            <person name="Banfield J.F."/>
        </authorList>
    </citation>
    <scope>NUCLEOTIDE SEQUENCE [LARGE SCALE GENOMIC DNA]</scope>
</reference>
<feature type="transmembrane region" description="Helical" evidence="1">
    <location>
        <begin position="119"/>
        <end position="142"/>
    </location>
</feature>
<evidence type="ECO:0000256" key="1">
    <source>
        <dbReference type="SAM" id="Phobius"/>
    </source>
</evidence>
<gene>
    <name evidence="2" type="ORF">A2Z67_03405</name>
</gene>
<feature type="transmembrane region" description="Helical" evidence="1">
    <location>
        <begin position="44"/>
        <end position="64"/>
    </location>
</feature>
<keyword evidence="1" id="KW-1133">Transmembrane helix</keyword>
<dbReference type="Proteomes" id="UP000176939">
    <property type="component" value="Unassembled WGS sequence"/>
</dbReference>
<dbReference type="EMBL" id="MGFQ01000019">
    <property type="protein sequence ID" value="OGM09819.1"/>
    <property type="molecule type" value="Genomic_DNA"/>
</dbReference>
<evidence type="ECO:0000313" key="3">
    <source>
        <dbReference type="Proteomes" id="UP000176939"/>
    </source>
</evidence>
<evidence type="ECO:0008006" key="4">
    <source>
        <dbReference type="Google" id="ProtNLM"/>
    </source>
</evidence>
<dbReference type="AlphaFoldDB" id="A0A1F7X535"/>